<protein>
    <submittedName>
        <fullName evidence="3">Putative PadR family transcriptional regulator</fullName>
    </submittedName>
</protein>
<feature type="compositionally biased region" description="Basic and acidic residues" evidence="1">
    <location>
        <begin position="215"/>
        <end position="226"/>
    </location>
</feature>
<accession>K6WYB6</accession>
<keyword evidence="4" id="KW-1185">Reference proteome</keyword>
<dbReference type="InterPro" id="IPR036390">
    <property type="entry name" value="WH_DNA-bd_sf"/>
</dbReference>
<dbReference type="STRING" id="1184609.KILIM_056_00260"/>
<feature type="region of interest" description="Disordered" evidence="1">
    <location>
        <begin position="126"/>
        <end position="341"/>
    </location>
</feature>
<dbReference type="EMBL" id="BAHD01000056">
    <property type="protein sequence ID" value="GAB97102.1"/>
    <property type="molecule type" value="Genomic_DNA"/>
</dbReference>
<name>K6WYB6_9MICO</name>
<evidence type="ECO:0000256" key="1">
    <source>
        <dbReference type="SAM" id="MobiDB-lite"/>
    </source>
</evidence>
<dbReference type="eggNOG" id="COG1695">
    <property type="taxonomic scope" value="Bacteria"/>
</dbReference>
<dbReference type="Gene3D" id="1.10.10.10">
    <property type="entry name" value="Winged helix-like DNA-binding domain superfamily/Winged helix DNA-binding domain"/>
    <property type="match status" value="1"/>
</dbReference>
<feature type="domain" description="Transcription regulator PadR N-terminal" evidence="2">
    <location>
        <begin position="14"/>
        <end position="81"/>
    </location>
</feature>
<dbReference type="InterPro" id="IPR011991">
    <property type="entry name" value="ArsR-like_HTH"/>
</dbReference>
<dbReference type="PANTHER" id="PTHR43252:SF7">
    <property type="entry name" value="TRANSCRIPTIONAL REGULATOR YQJI"/>
    <property type="match status" value="1"/>
</dbReference>
<feature type="compositionally biased region" description="Basic and acidic residues" evidence="1">
    <location>
        <begin position="481"/>
        <end position="505"/>
    </location>
</feature>
<dbReference type="AlphaFoldDB" id="K6WYB6"/>
<organism evidence="3 4">
    <name type="scientific">Kineosphaera limosa NBRC 100340</name>
    <dbReference type="NCBI Taxonomy" id="1184609"/>
    <lineage>
        <taxon>Bacteria</taxon>
        <taxon>Bacillati</taxon>
        <taxon>Actinomycetota</taxon>
        <taxon>Actinomycetes</taxon>
        <taxon>Micrococcales</taxon>
        <taxon>Dermatophilaceae</taxon>
        <taxon>Kineosphaera</taxon>
    </lineage>
</organism>
<sequence length="565" mass="59234">MGPVFGHGQLRLYLLAALESGPRSGYDVIRGLEERFAGLYTPSAGTVYPRLAKLEEEGLVTRTDEGRRSIYSLTDAGRAELDGRRDELVELEASLDESAHRLADQMRERVRTGTADVRARLEEAARAARARANDTDDYEDRTGEHSGAPTGERQTSGSREGWGFGSGSSWAPGGMPAWEELLGGLSQAASQFGGSGWGSSSGQRPWGPGAPGRDTSSRDNSGRDNSGRGAGFGRADRDSAEPGEAPAAGAAEGGAAGAAEGGAAGATGGSAGAGRWASEDSAAGAGGPAGDARGRGAEAGDSWGRSGSPWHGQGGRGWPSGSGSGPFVPPGFGTGFPFHGQAPDWLTIARWLRELGISPPTGMRPHDRTFDDLTQRARNRDRSRGWDRDGKQDRDRDRDQNRDRDRDRPHGRPGGSTDASQTWAQATDRAEPSGGPDTTASGTQPQATGDTGPRNTGTGWPQAGQPTGRTATGPGAPAGGGHDRAAEGGHDLQAHWHVDEVRAPDEPTTPTTGPHSNDHRSGGSSWEDLLGGAMPDADQLREIRDIVRDAAERIEEVLTRQRRQS</sequence>
<evidence type="ECO:0000313" key="3">
    <source>
        <dbReference type="EMBL" id="GAB97102.1"/>
    </source>
</evidence>
<comment type="caution">
    <text evidence="3">The sequence shown here is derived from an EMBL/GenBank/DDBJ whole genome shotgun (WGS) entry which is preliminary data.</text>
</comment>
<feature type="compositionally biased region" description="Low complexity" evidence="1">
    <location>
        <begin position="462"/>
        <end position="475"/>
    </location>
</feature>
<feature type="compositionally biased region" description="Gly residues" evidence="1">
    <location>
        <begin position="312"/>
        <end position="324"/>
    </location>
</feature>
<evidence type="ECO:0000313" key="4">
    <source>
        <dbReference type="Proteomes" id="UP000008366"/>
    </source>
</evidence>
<feature type="compositionally biased region" description="Basic and acidic residues" evidence="1">
    <location>
        <begin position="364"/>
        <end position="410"/>
    </location>
</feature>
<dbReference type="PANTHER" id="PTHR43252">
    <property type="entry name" value="TRANSCRIPTIONAL REGULATOR YQJI"/>
    <property type="match status" value="1"/>
</dbReference>
<feature type="compositionally biased region" description="Low complexity" evidence="1">
    <location>
        <begin position="183"/>
        <end position="192"/>
    </location>
</feature>
<feature type="region of interest" description="Disordered" evidence="1">
    <location>
        <begin position="357"/>
        <end position="537"/>
    </location>
</feature>
<dbReference type="InterPro" id="IPR005149">
    <property type="entry name" value="Tscrpt_reg_PadR_N"/>
</dbReference>
<feature type="compositionally biased region" description="Basic and acidic residues" evidence="1">
    <location>
        <begin position="126"/>
        <end position="144"/>
    </location>
</feature>
<gene>
    <name evidence="3" type="ORF">KILIM_056_00260</name>
</gene>
<dbReference type="CDD" id="cd00090">
    <property type="entry name" value="HTH_ARSR"/>
    <property type="match status" value="1"/>
</dbReference>
<feature type="compositionally biased region" description="Gly residues" evidence="1">
    <location>
        <begin position="251"/>
        <end position="272"/>
    </location>
</feature>
<feature type="compositionally biased region" description="Polar residues" evidence="1">
    <location>
        <begin position="436"/>
        <end position="459"/>
    </location>
</feature>
<dbReference type="Proteomes" id="UP000008366">
    <property type="component" value="Unassembled WGS sequence"/>
</dbReference>
<evidence type="ECO:0000259" key="2">
    <source>
        <dbReference type="Pfam" id="PF03551"/>
    </source>
</evidence>
<reference evidence="3 4" key="1">
    <citation type="submission" date="2012-08" db="EMBL/GenBank/DDBJ databases">
        <title>Whole genome shotgun sequence of Kineosphaera limosa NBRC 100340.</title>
        <authorList>
            <person name="Yoshida I."/>
            <person name="Isaki S."/>
            <person name="Hosoyama A."/>
            <person name="Tsuchikane K."/>
            <person name="Katsumata H."/>
            <person name="Ando Y."/>
            <person name="Ohji S."/>
            <person name="Hamada M."/>
            <person name="Tamura T."/>
            <person name="Yamazoe A."/>
            <person name="Yamazaki S."/>
            <person name="Fujita N."/>
        </authorList>
    </citation>
    <scope>NUCLEOTIDE SEQUENCE [LARGE SCALE GENOMIC DNA]</scope>
    <source>
        <strain evidence="3 4">NBRC 100340</strain>
    </source>
</reference>
<dbReference type="Pfam" id="PF03551">
    <property type="entry name" value="PadR"/>
    <property type="match status" value="1"/>
</dbReference>
<dbReference type="InterPro" id="IPR036388">
    <property type="entry name" value="WH-like_DNA-bd_sf"/>
</dbReference>
<dbReference type="SUPFAM" id="SSF46785">
    <property type="entry name" value="Winged helix' DNA-binding domain"/>
    <property type="match status" value="1"/>
</dbReference>
<dbReference type="RefSeq" id="WP_006593634.1">
    <property type="nucleotide sequence ID" value="NZ_BAHD01000056.1"/>
</dbReference>
<proteinExistence type="predicted"/>